<feature type="domain" description="Carboxylesterase type B" evidence="4">
    <location>
        <begin position="21"/>
        <end position="352"/>
    </location>
</feature>
<proteinExistence type="inferred from homology"/>
<dbReference type="PANTHER" id="PTHR43918">
    <property type="entry name" value="ACETYLCHOLINESTERASE"/>
    <property type="match status" value="1"/>
</dbReference>
<dbReference type="Gene3D" id="3.40.50.1820">
    <property type="entry name" value="alpha/beta hydrolase"/>
    <property type="match status" value="2"/>
</dbReference>
<evidence type="ECO:0000256" key="2">
    <source>
        <dbReference type="ARBA" id="ARBA00022801"/>
    </source>
</evidence>
<dbReference type="PROSITE" id="PS00122">
    <property type="entry name" value="CARBOXYLESTERASE_B_1"/>
    <property type="match status" value="1"/>
</dbReference>
<feature type="domain" description="Carboxylesterase type B" evidence="4">
    <location>
        <begin position="368"/>
        <end position="449"/>
    </location>
</feature>
<evidence type="ECO:0000259" key="4">
    <source>
        <dbReference type="Pfam" id="PF00135"/>
    </source>
</evidence>
<reference evidence="5" key="1">
    <citation type="submission" date="2022-10" db="EMBL/GenBank/DDBJ databases">
        <title>Tapping the CABI collections for fungal endophytes: first genome assemblies for Collariella, Neodidymelliopsis, Ascochyta clinopodiicola, Didymella pomorum, Didymosphaeria variabile, Neocosmospora piperis and Neocucurbitaria cava.</title>
        <authorList>
            <person name="Hill R."/>
        </authorList>
    </citation>
    <scope>NUCLEOTIDE SEQUENCE</scope>
    <source>
        <strain evidence="5">IMI 355091</strain>
    </source>
</reference>
<comment type="similarity">
    <text evidence="1 3">Belongs to the type-B carboxylesterase/lipase family.</text>
</comment>
<keyword evidence="6" id="KW-1185">Reference proteome</keyword>
<dbReference type="PANTHER" id="PTHR43918:SF4">
    <property type="entry name" value="CARBOXYLIC ESTER HYDROLASE"/>
    <property type="match status" value="1"/>
</dbReference>
<dbReference type="EMBL" id="JAPEVA010000128">
    <property type="protein sequence ID" value="KAJ4398495.1"/>
    <property type="molecule type" value="Genomic_DNA"/>
</dbReference>
<gene>
    <name evidence="5" type="ORF">N0V91_010134</name>
</gene>
<feature type="signal peptide" evidence="3">
    <location>
        <begin position="1"/>
        <end position="17"/>
    </location>
</feature>
<dbReference type="InterPro" id="IPR002018">
    <property type="entry name" value="CarbesteraseB"/>
</dbReference>
<dbReference type="Pfam" id="PF00135">
    <property type="entry name" value="COesterase"/>
    <property type="match status" value="2"/>
</dbReference>
<feature type="chain" id="PRO_5041016207" description="Carboxylic ester hydrolase" evidence="3">
    <location>
        <begin position="18"/>
        <end position="486"/>
    </location>
</feature>
<comment type="caution">
    <text evidence="5">The sequence shown here is derived from an EMBL/GenBank/DDBJ whole genome shotgun (WGS) entry which is preliminary data.</text>
</comment>
<dbReference type="EC" id="3.1.1.-" evidence="3"/>
<feature type="non-terminal residue" evidence="5">
    <location>
        <position position="1"/>
    </location>
</feature>
<keyword evidence="3" id="KW-0732">Signal</keyword>
<evidence type="ECO:0000256" key="3">
    <source>
        <dbReference type="RuleBase" id="RU361235"/>
    </source>
</evidence>
<dbReference type="Proteomes" id="UP001140510">
    <property type="component" value="Unassembled WGS sequence"/>
</dbReference>
<sequence length="486" mass="53091">MHISRVLLVLVLPTSQALDCLTVDTTTGLVQGSIDSISPNVAHFLGVPYAEQPVGARRWLPSTPAVRQHKVVIDATQFGPACPQLDNNRSTLWSVDAPQFGIIPSDYVGEDCLSVNIWAPWKKKRSKGLLPVIAWIHGGSFQTGGASVPYQNPSRWVERTGRHIVVGINYRLNIFGSPNAAGLKHDEQNLGLLDQRLAVEWIRDNIVRFGGDASRITLWGHSAGAVSVDSYSFAYPDDPIIAALIMSSGTAHSSIPFDTPDFTVVAEKFGCQDTNAAAEVDCLRNVKFTEIIAFLQARMGNETYPPLPFAPIVDNRTVFSNHTARALSGDFIRRPAMIGTTVNEFAAFLPYNRSFGPDQGVADYGTLGVFLCPSVVTTHERYAGGNATTFRYLYGGNFSNIAPQWWEGAYHEADMPLVFGTHSIARSESTSFQVEVSEQMQDYWLAFVEDPINGLPRLGWEGYSGKAGGSSMLIGSENEVTQLIAD</sequence>
<accession>A0A9W9D3P3</accession>
<keyword evidence="2 3" id="KW-0378">Hydrolase</keyword>
<evidence type="ECO:0000313" key="6">
    <source>
        <dbReference type="Proteomes" id="UP001140510"/>
    </source>
</evidence>
<evidence type="ECO:0000256" key="1">
    <source>
        <dbReference type="ARBA" id="ARBA00005964"/>
    </source>
</evidence>
<protein>
    <recommendedName>
        <fullName evidence="3">Carboxylic ester hydrolase</fullName>
        <ecNumber evidence="3">3.1.1.-</ecNumber>
    </recommendedName>
</protein>
<dbReference type="OrthoDB" id="408631at2759"/>
<evidence type="ECO:0000313" key="5">
    <source>
        <dbReference type="EMBL" id="KAJ4398495.1"/>
    </source>
</evidence>
<organism evidence="5 6">
    <name type="scientific">Didymella pomorum</name>
    <dbReference type="NCBI Taxonomy" id="749634"/>
    <lineage>
        <taxon>Eukaryota</taxon>
        <taxon>Fungi</taxon>
        <taxon>Dikarya</taxon>
        <taxon>Ascomycota</taxon>
        <taxon>Pezizomycotina</taxon>
        <taxon>Dothideomycetes</taxon>
        <taxon>Pleosporomycetidae</taxon>
        <taxon>Pleosporales</taxon>
        <taxon>Pleosporineae</taxon>
        <taxon>Didymellaceae</taxon>
        <taxon>Didymella</taxon>
    </lineage>
</organism>
<dbReference type="InterPro" id="IPR029058">
    <property type="entry name" value="AB_hydrolase_fold"/>
</dbReference>
<dbReference type="GO" id="GO:0052689">
    <property type="term" value="F:carboxylic ester hydrolase activity"/>
    <property type="evidence" value="ECO:0007669"/>
    <property type="project" value="TreeGrafter"/>
</dbReference>
<dbReference type="InterPro" id="IPR050654">
    <property type="entry name" value="AChE-related_enzymes"/>
</dbReference>
<dbReference type="AlphaFoldDB" id="A0A9W9D3P3"/>
<dbReference type="InterPro" id="IPR019826">
    <property type="entry name" value="Carboxylesterase_B_AS"/>
</dbReference>
<dbReference type="SUPFAM" id="SSF53474">
    <property type="entry name" value="alpha/beta-Hydrolases"/>
    <property type="match status" value="1"/>
</dbReference>
<name>A0A9W9D3P3_9PLEO</name>